<feature type="compositionally biased region" description="Low complexity" evidence="1">
    <location>
        <begin position="58"/>
        <end position="74"/>
    </location>
</feature>
<sequence>MATHTEHGHGGHHGPHVSDRTPAFVGLVGGGAIIGAILYGVVVWTNTQFEGHTREKAPVAAAGAAAGAAPAGGA</sequence>
<feature type="transmembrane region" description="Helical" evidence="2">
    <location>
        <begin position="23"/>
        <end position="44"/>
    </location>
</feature>
<evidence type="ECO:0000313" key="3">
    <source>
        <dbReference type="EMBL" id="CAA9318539.1"/>
    </source>
</evidence>
<keyword evidence="2" id="KW-1133">Transmembrane helix</keyword>
<keyword evidence="2" id="KW-0472">Membrane</keyword>
<feature type="non-terminal residue" evidence="3">
    <location>
        <position position="74"/>
    </location>
</feature>
<feature type="region of interest" description="Disordered" evidence="1">
    <location>
        <begin position="52"/>
        <end position="74"/>
    </location>
</feature>
<dbReference type="EMBL" id="CADCTU010000440">
    <property type="protein sequence ID" value="CAA9318539.1"/>
    <property type="molecule type" value="Genomic_DNA"/>
</dbReference>
<name>A0A6J4KYR1_9BACT</name>
<protein>
    <submittedName>
        <fullName evidence="3">Uncharacterized protein</fullName>
    </submittedName>
</protein>
<evidence type="ECO:0000256" key="2">
    <source>
        <dbReference type="SAM" id="Phobius"/>
    </source>
</evidence>
<gene>
    <name evidence="3" type="ORF">AVDCRST_MAG11-1896</name>
</gene>
<dbReference type="AlphaFoldDB" id="A0A6J4KYR1"/>
<proteinExistence type="predicted"/>
<feature type="region of interest" description="Disordered" evidence="1">
    <location>
        <begin position="1"/>
        <end position="21"/>
    </location>
</feature>
<accession>A0A6J4KYR1</accession>
<keyword evidence="2" id="KW-0812">Transmembrane</keyword>
<reference evidence="3" key="1">
    <citation type="submission" date="2020-02" db="EMBL/GenBank/DDBJ databases">
        <authorList>
            <person name="Meier V. D."/>
        </authorList>
    </citation>
    <scope>NUCLEOTIDE SEQUENCE</scope>
    <source>
        <strain evidence="3">AVDCRST_MAG11</strain>
    </source>
</reference>
<organism evidence="3">
    <name type="scientific">uncultured Gemmatimonadaceae bacterium</name>
    <dbReference type="NCBI Taxonomy" id="246130"/>
    <lineage>
        <taxon>Bacteria</taxon>
        <taxon>Pseudomonadati</taxon>
        <taxon>Gemmatimonadota</taxon>
        <taxon>Gemmatimonadia</taxon>
        <taxon>Gemmatimonadales</taxon>
        <taxon>Gemmatimonadaceae</taxon>
        <taxon>environmental samples</taxon>
    </lineage>
</organism>
<evidence type="ECO:0000256" key="1">
    <source>
        <dbReference type="SAM" id="MobiDB-lite"/>
    </source>
</evidence>